<gene>
    <name evidence="3" type="ORF">CINCED_3A005869</name>
</gene>
<organism evidence="3 4">
    <name type="scientific">Cinara cedri</name>
    <dbReference type="NCBI Taxonomy" id="506608"/>
    <lineage>
        <taxon>Eukaryota</taxon>
        <taxon>Metazoa</taxon>
        <taxon>Ecdysozoa</taxon>
        <taxon>Arthropoda</taxon>
        <taxon>Hexapoda</taxon>
        <taxon>Insecta</taxon>
        <taxon>Pterygota</taxon>
        <taxon>Neoptera</taxon>
        <taxon>Paraneoptera</taxon>
        <taxon>Hemiptera</taxon>
        <taxon>Sternorrhyncha</taxon>
        <taxon>Aphidomorpha</taxon>
        <taxon>Aphidoidea</taxon>
        <taxon>Aphididae</taxon>
        <taxon>Lachninae</taxon>
        <taxon>Cinara</taxon>
    </lineage>
</organism>
<evidence type="ECO:0000313" key="4">
    <source>
        <dbReference type="Proteomes" id="UP000325440"/>
    </source>
</evidence>
<sequence length="497" mass="57834">MTHNLTAIENVDDEFLTRLCDIQSYCSSLKSTHRDDILLCREWLKKLYTSDQRDTKLRNAYLDKLWEQLKDGELKEPFDRLPKDDEPLESLTTASRVNDEIYPDAGDEVQQEVSDEIHQVISDNIHQEFSDEIYPVSQTHQVNQRHQSIQTLNDSSVENTPSENTQIRTFVSDMFNFPVTVIVHKYDEDRKNPSEQNKNILMKKSFSDGKILNTIAACHTKQSKKESQDNNSEAGDGLIFDHEVKLKLVLIEKMFDQIKINNEILGEKVQLSTDGNQFNNQISLVTDKLNRVADVLNQKISGEVVIESEEAEQFKSLTDKYSEIDDHLGQVILEIKHLKTMIEDACDNKTDINDTLEVLEYIKELHCLQITENERRFTEQIRSLEEENRRLKARVEAAKPKGLSTFNEPRANNSNQNWYIESLKNSYKRIEEYTNDRFSIIIPYLKKLENTKYQLEVLNENHRKVFSQLIAKLEEINKPSETKEMQDLISLLLQSSV</sequence>
<dbReference type="AlphaFoldDB" id="A0A5E4M4A3"/>
<feature type="domain" description="DUF4485" evidence="2">
    <location>
        <begin position="12"/>
        <end position="93"/>
    </location>
</feature>
<dbReference type="Pfam" id="PF14846">
    <property type="entry name" value="DUF4485"/>
    <property type="match status" value="1"/>
</dbReference>
<reference evidence="3 4" key="1">
    <citation type="submission" date="2019-08" db="EMBL/GenBank/DDBJ databases">
        <authorList>
            <person name="Alioto T."/>
            <person name="Alioto T."/>
            <person name="Gomez Garrido J."/>
        </authorList>
    </citation>
    <scope>NUCLEOTIDE SEQUENCE [LARGE SCALE GENOMIC DNA]</scope>
</reference>
<name>A0A5E4M4A3_9HEMI</name>
<dbReference type="InterPro" id="IPR027831">
    <property type="entry name" value="DUF4485"/>
</dbReference>
<dbReference type="Proteomes" id="UP000325440">
    <property type="component" value="Unassembled WGS sequence"/>
</dbReference>
<dbReference type="EMBL" id="CABPRJ010000025">
    <property type="protein sequence ID" value="VVC26119.1"/>
    <property type="molecule type" value="Genomic_DNA"/>
</dbReference>
<keyword evidence="1" id="KW-0175">Coiled coil</keyword>
<feature type="coiled-coil region" evidence="1">
    <location>
        <begin position="367"/>
        <end position="401"/>
    </location>
</feature>
<proteinExistence type="predicted"/>
<evidence type="ECO:0000256" key="1">
    <source>
        <dbReference type="SAM" id="Coils"/>
    </source>
</evidence>
<dbReference type="OrthoDB" id="6608868at2759"/>
<accession>A0A5E4M4A3</accession>
<evidence type="ECO:0000313" key="3">
    <source>
        <dbReference type="EMBL" id="VVC26119.1"/>
    </source>
</evidence>
<evidence type="ECO:0000259" key="2">
    <source>
        <dbReference type="Pfam" id="PF14846"/>
    </source>
</evidence>
<protein>
    <recommendedName>
        <fullName evidence="2">DUF4485 domain-containing protein</fullName>
    </recommendedName>
</protein>
<keyword evidence="4" id="KW-1185">Reference proteome</keyword>